<keyword evidence="1" id="KW-0732">Signal</keyword>
<dbReference type="Proteomes" id="UP000292085">
    <property type="component" value="Unassembled WGS sequence"/>
</dbReference>
<evidence type="ECO:0000313" key="3">
    <source>
        <dbReference type="Proteomes" id="UP000292085"/>
    </source>
</evidence>
<evidence type="ECO:0000256" key="1">
    <source>
        <dbReference type="SAM" id="SignalP"/>
    </source>
</evidence>
<name>A0A4Q6Y0Y9_9SPHN</name>
<feature type="chain" id="PRO_5020700100" description="Preprotein translocase subunit YajC" evidence="1">
    <location>
        <begin position="22"/>
        <end position="533"/>
    </location>
</feature>
<dbReference type="OrthoDB" id="7416805at2"/>
<dbReference type="RefSeq" id="WP_130154864.1">
    <property type="nucleotide sequence ID" value="NZ_SGIS01000001.1"/>
</dbReference>
<accession>A0A4Q6Y0Y9</accession>
<protein>
    <recommendedName>
        <fullName evidence="4">Preprotein translocase subunit YajC</fullName>
    </recommendedName>
</protein>
<comment type="caution">
    <text evidence="2">The sequence shown here is derived from an EMBL/GenBank/DDBJ whole genome shotgun (WGS) entry which is preliminary data.</text>
</comment>
<proteinExistence type="predicted"/>
<dbReference type="EMBL" id="SGIS01000001">
    <property type="protein sequence ID" value="RZF66510.1"/>
    <property type="molecule type" value="Genomic_DNA"/>
</dbReference>
<feature type="signal peptide" evidence="1">
    <location>
        <begin position="1"/>
        <end position="21"/>
    </location>
</feature>
<keyword evidence="3" id="KW-1185">Reference proteome</keyword>
<reference evidence="2 3" key="1">
    <citation type="submission" date="2019-02" db="EMBL/GenBank/DDBJ databases">
        <authorList>
            <person name="Li Y."/>
        </authorList>
    </citation>
    <scope>NUCLEOTIDE SEQUENCE [LARGE SCALE GENOMIC DNA]</scope>
    <source>
        <strain evidence="2 3">3-7</strain>
    </source>
</reference>
<dbReference type="AlphaFoldDB" id="A0A4Q6Y0Y9"/>
<dbReference type="SUPFAM" id="SSF56935">
    <property type="entry name" value="Porins"/>
    <property type="match status" value="1"/>
</dbReference>
<gene>
    <name evidence="2" type="ORF">EWE75_01255</name>
</gene>
<evidence type="ECO:0000313" key="2">
    <source>
        <dbReference type="EMBL" id="RZF66510.1"/>
    </source>
</evidence>
<organism evidence="2 3">
    <name type="scientific">Sphingomonas populi</name>
    <dbReference type="NCBI Taxonomy" id="2484750"/>
    <lineage>
        <taxon>Bacteria</taxon>
        <taxon>Pseudomonadati</taxon>
        <taxon>Pseudomonadota</taxon>
        <taxon>Alphaproteobacteria</taxon>
        <taxon>Sphingomonadales</taxon>
        <taxon>Sphingomonadaceae</taxon>
        <taxon>Sphingomonas</taxon>
    </lineage>
</organism>
<evidence type="ECO:0008006" key="4">
    <source>
        <dbReference type="Google" id="ProtNLM"/>
    </source>
</evidence>
<sequence length="533" mass="56339">MKRTLLTGAACATLLAAPVHAQDRHKSISPYIELSQVAVADLSGDNDVLTYSTVAAGVDADLHTNRADLQVSYRYERRIAWSKRVGDSDVHSGLARASVKIAPGVSLDGGALATRSRYDIRGAAPVNLAGNVDNISQVYSAYAGPTLATNAGPVAINAAYRYGYTKVESPGATGVAPGAQRLDVFDSAQSHVATASAGVKAGEVLPVGVTVSGAYERDTATQLSQRYEGKYGRGDVVLPVTRTLALRAGVGYEKIKVTQKDALLDAGGNPVIDRNGRYVTNQASPRRIAYETDGLIYDAGVIWRPSPRTLLTANVGKRYGGMSYTGSFSYSPSRAVNFQLGVYDSVTTFGRQLQDGISRLPTSFIDQRDAFGQQFGGCTFGNTAGSAGGCLNGVFQSISSSSYRARGVDAILSANRGPVSYGIGAGYANRKFFAPEGEQFTVDGVEDESVYAQAFASVTLDRVSSISADVIANYYKSGIAGSRGIYSEGATATYYRTFGRLGATATAGIYNFSQQGLRDQTSAQGQVGMRYQF</sequence>